<reference evidence="3 4" key="1">
    <citation type="submission" date="2020-07" db="EMBL/GenBank/DDBJ databases">
        <title>Endozoicomonas sp. nov., isolated from sediment.</title>
        <authorList>
            <person name="Gu T."/>
        </authorList>
    </citation>
    <scope>NUCLEOTIDE SEQUENCE [LARGE SCALE GENOMIC DNA]</scope>
    <source>
        <strain evidence="3 4">SM1973</strain>
    </source>
</reference>
<dbReference type="Proteomes" id="UP000569732">
    <property type="component" value="Unassembled WGS sequence"/>
</dbReference>
<keyword evidence="4" id="KW-1185">Reference proteome</keyword>
<evidence type="ECO:0000313" key="4">
    <source>
        <dbReference type="Proteomes" id="UP000569732"/>
    </source>
</evidence>
<dbReference type="Pfam" id="PF19268">
    <property type="entry name" value="CIS_TMP"/>
    <property type="match status" value="1"/>
</dbReference>
<evidence type="ECO:0000256" key="1">
    <source>
        <dbReference type="SAM" id="Coils"/>
    </source>
</evidence>
<dbReference type="AlphaFoldDB" id="A0A853IHD1"/>
<evidence type="ECO:0000256" key="2">
    <source>
        <dbReference type="SAM" id="MobiDB-lite"/>
    </source>
</evidence>
<protein>
    <submittedName>
        <fullName evidence="3">Uncharacterized protein</fullName>
    </submittedName>
</protein>
<feature type="coiled-coil region" evidence="1">
    <location>
        <begin position="372"/>
        <end position="399"/>
    </location>
</feature>
<accession>A0A853IHD1</accession>
<evidence type="ECO:0000313" key="3">
    <source>
        <dbReference type="EMBL" id="NYZ66986.1"/>
    </source>
</evidence>
<dbReference type="RefSeq" id="WP_434801531.1">
    <property type="nucleotide sequence ID" value="NZ_JAPJZK010000001.1"/>
</dbReference>
<keyword evidence="1" id="KW-0175">Coiled coil</keyword>
<gene>
    <name evidence="3" type="ORF">H0A36_13270</name>
</gene>
<organism evidence="3 4">
    <name type="scientific">Spartinivicinus marinus</name>
    <dbReference type="NCBI Taxonomy" id="2994442"/>
    <lineage>
        <taxon>Bacteria</taxon>
        <taxon>Pseudomonadati</taxon>
        <taxon>Pseudomonadota</taxon>
        <taxon>Gammaproteobacteria</taxon>
        <taxon>Oceanospirillales</taxon>
        <taxon>Zooshikellaceae</taxon>
        <taxon>Spartinivicinus</taxon>
    </lineage>
</organism>
<proteinExistence type="predicted"/>
<sequence>MICQAYDKQYLPKISDQTIEIKELTINLGELNIATLKSSLETALSNAFKQFFEKLDSEIKEGKAYKVNNHEKLSNNGRQIIDKRGYPVKNQKSPITLSSTLPKPLLKKLRSLLHSVISRSMTEEVDAIVGEFVAKTSEVKMRLNADDFLALIKLNWQQNYHQILPDSVNKLLQEWSESYIISLYNQPVIDKTQESATKKLSAKGDKGKPVTSVNFKNGNNEFIKWLRKAYNEKLGSLITTVQNDSNRLLIKPADSQAINYKPAKQKIINNVDSTNNNRVYQPFTNTVYNKLIKQLDEVTCFINKIITGLEKGDFRSDKAKTFNLVQDELCELINRFTSSNYNEALSKIAPIQWPKLRQTLNWLVKDKNVINADALKNGILNLNNRLKELKQQVVIHSSDSPGFNDIEQPQSPHPQTASMDIDNYQKQFDQLINSFDQYIQVSMADVGSSNIQETNIVDLYKAFLYRFERLFGYPLPPQWLQHLQLMIKVSDQNNNEYYIANTTDSKNNQQTVERTDKQSEQNPDNNTAIVNISNQLSNKLNTTGKLTNQPYQVFKQASKQSFSSQKPSNPGLQMLKDLHRSITGELQANISADQSHPMISEYQIENAGVVLLTPWFSSLFNKLGWLKNAQFFINDNEEYTACLGVNLLNRLNLNPDANGFTNPLHQILCGLGVEETIDMLELPEQAEAELVHLQQAVIAHWQHFNQATITSLQQLFIRRPGVLTSIESGWVLTVPRENQDVLLQHLPWSFNTVKLPWMNSVLTVHWSKTL</sequence>
<comment type="caution">
    <text evidence="3">The sequence shown here is derived from an EMBL/GenBank/DDBJ whole genome shotgun (WGS) entry which is preliminary data.</text>
</comment>
<name>A0A853IHD1_9GAMM</name>
<dbReference type="EMBL" id="JACCKB010000019">
    <property type="protein sequence ID" value="NYZ66986.1"/>
    <property type="molecule type" value="Genomic_DNA"/>
</dbReference>
<feature type="region of interest" description="Disordered" evidence="2">
    <location>
        <begin position="503"/>
        <end position="526"/>
    </location>
</feature>
<feature type="compositionally biased region" description="Polar residues" evidence="2">
    <location>
        <begin position="503"/>
        <end position="512"/>
    </location>
</feature>
<dbReference type="InterPro" id="IPR045538">
    <property type="entry name" value="CIS_TMP"/>
</dbReference>